<evidence type="ECO:0000256" key="1">
    <source>
        <dbReference type="SAM" id="SignalP"/>
    </source>
</evidence>
<dbReference type="SUPFAM" id="SSF53474">
    <property type="entry name" value="alpha/beta-Hydrolases"/>
    <property type="match status" value="1"/>
</dbReference>
<dbReference type="Proteomes" id="UP001184150">
    <property type="component" value="Unassembled WGS sequence"/>
</dbReference>
<keyword evidence="4" id="KW-1185">Reference proteome</keyword>
<dbReference type="RefSeq" id="WP_309805121.1">
    <property type="nucleotide sequence ID" value="NZ_JAVDRD010000004.1"/>
</dbReference>
<keyword evidence="1" id="KW-0732">Signal</keyword>
<dbReference type="InterPro" id="IPR000073">
    <property type="entry name" value="AB_hydrolase_1"/>
</dbReference>
<reference evidence="3 4" key="1">
    <citation type="submission" date="2023-07" db="EMBL/GenBank/DDBJ databases">
        <title>Sorghum-associated microbial communities from plants grown in Nebraska, USA.</title>
        <authorList>
            <person name="Schachtman D."/>
        </authorList>
    </citation>
    <scope>NUCLEOTIDE SEQUENCE [LARGE SCALE GENOMIC DNA]</scope>
    <source>
        <strain evidence="3 4">DS1027</strain>
    </source>
</reference>
<dbReference type="Gene3D" id="3.40.50.1820">
    <property type="entry name" value="alpha/beta hydrolase"/>
    <property type="match status" value="1"/>
</dbReference>
<organism evidence="3 4">
    <name type="scientific">Novosphingobium capsulatum</name>
    <dbReference type="NCBI Taxonomy" id="13688"/>
    <lineage>
        <taxon>Bacteria</taxon>
        <taxon>Pseudomonadati</taxon>
        <taxon>Pseudomonadota</taxon>
        <taxon>Alphaproteobacteria</taxon>
        <taxon>Sphingomonadales</taxon>
        <taxon>Sphingomonadaceae</taxon>
        <taxon>Novosphingobium</taxon>
    </lineage>
</organism>
<name>A0ABU1MMN5_9SPHN</name>
<protein>
    <submittedName>
        <fullName evidence="3">Pimeloyl-ACP methyl ester carboxylesterase</fullName>
    </submittedName>
</protein>
<evidence type="ECO:0000313" key="4">
    <source>
        <dbReference type="Proteomes" id="UP001184150"/>
    </source>
</evidence>
<sequence>MRRLMIAFLLAATAATPGLAKAPAQPAAMVPPLPDRFDDFGPAVQALTMPGGRVVHFTDSGDLGGRSVVFIGGTGTSARASGMTDFLKSLRVALKLRFITVERNGFGDTAYQPGWTYADYASEVRAVLDHLAVQRFAGVAISGGGPYMAAVAGAMPDRVISLHMLATAATNPQGRQCGVPLATLAQSLAGQVQNPQSWWAFPATSPTRRIPGFADRAFEEGARTFFIRGQMGDPLPEAAEMQRYCGAAPDVSKVTAPVHIYQGGADPLVTLDQAEYWHHHFPNVVAFRVYPGEAHDVQYRHWDQVLIELAGITGQTVVCQGGHSAALADAKVPAALAKGASLGLCAWQAKN</sequence>
<feature type="chain" id="PRO_5047179076" evidence="1">
    <location>
        <begin position="21"/>
        <end position="351"/>
    </location>
</feature>
<evidence type="ECO:0000313" key="3">
    <source>
        <dbReference type="EMBL" id="MDR6511177.1"/>
    </source>
</evidence>
<evidence type="ECO:0000259" key="2">
    <source>
        <dbReference type="Pfam" id="PF00561"/>
    </source>
</evidence>
<dbReference type="PANTHER" id="PTHR43433:SF10">
    <property type="entry name" value="AB HYDROLASE-1 DOMAIN-CONTAINING PROTEIN"/>
    <property type="match status" value="1"/>
</dbReference>
<feature type="signal peptide" evidence="1">
    <location>
        <begin position="1"/>
        <end position="20"/>
    </location>
</feature>
<dbReference type="InterPro" id="IPR029058">
    <property type="entry name" value="AB_hydrolase_fold"/>
</dbReference>
<gene>
    <name evidence="3" type="ORF">J2792_002049</name>
</gene>
<dbReference type="Pfam" id="PF00561">
    <property type="entry name" value="Abhydrolase_1"/>
    <property type="match status" value="1"/>
</dbReference>
<proteinExistence type="predicted"/>
<dbReference type="InterPro" id="IPR050471">
    <property type="entry name" value="AB_hydrolase"/>
</dbReference>
<accession>A0ABU1MMN5</accession>
<dbReference type="EMBL" id="JAVDRD010000004">
    <property type="protein sequence ID" value="MDR6511177.1"/>
    <property type="molecule type" value="Genomic_DNA"/>
</dbReference>
<dbReference type="PANTHER" id="PTHR43433">
    <property type="entry name" value="HYDROLASE, ALPHA/BETA FOLD FAMILY PROTEIN"/>
    <property type="match status" value="1"/>
</dbReference>
<comment type="caution">
    <text evidence="3">The sequence shown here is derived from an EMBL/GenBank/DDBJ whole genome shotgun (WGS) entry which is preliminary data.</text>
</comment>
<feature type="domain" description="AB hydrolase-1" evidence="2">
    <location>
        <begin position="96"/>
        <end position="299"/>
    </location>
</feature>